<keyword evidence="3" id="KW-1185">Reference proteome</keyword>
<reference evidence="2 3" key="1">
    <citation type="submission" date="2016-10" db="EMBL/GenBank/DDBJ databases">
        <title>Marinobacter salinus sp. nov., a moderately halophilic bacterium isolated from a tidal flat environment.</title>
        <authorList>
            <person name="Park S.-J."/>
        </authorList>
    </citation>
    <scope>NUCLEOTIDE SEQUENCE [LARGE SCALE GENOMIC DNA]</scope>
    <source>
        <strain evidence="2 3">Hb8</strain>
    </source>
</reference>
<name>A0A1D9GGT2_9GAMM</name>
<dbReference type="STRING" id="1874317.BKP64_00945"/>
<evidence type="ECO:0000259" key="1">
    <source>
        <dbReference type="PROSITE" id="PS50042"/>
    </source>
</evidence>
<gene>
    <name evidence="2" type="ORF">BKP64_00945</name>
</gene>
<dbReference type="AlphaFoldDB" id="A0A1D9GGT2"/>
<dbReference type="InterPro" id="IPR014710">
    <property type="entry name" value="RmlC-like_jellyroll"/>
</dbReference>
<evidence type="ECO:0000313" key="2">
    <source>
        <dbReference type="EMBL" id="AOY86857.1"/>
    </source>
</evidence>
<dbReference type="InterPro" id="IPR000595">
    <property type="entry name" value="cNMP-bd_dom"/>
</dbReference>
<dbReference type="InterPro" id="IPR018490">
    <property type="entry name" value="cNMP-bd_dom_sf"/>
</dbReference>
<dbReference type="KEGG" id="msq:BKP64_00945"/>
<evidence type="ECO:0000313" key="3">
    <source>
        <dbReference type="Proteomes" id="UP000177445"/>
    </source>
</evidence>
<dbReference type="Gene3D" id="2.60.120.10">
    <property type="entry name" value="Jelly Rolls"/>
    <property type="match status" value="1"/>
</dbReference>
<dbReference type="OrthoDB" id="190787at2"/>
<dbReference type="SUPFAM" id="SSF51206">
    <property type="entry name" value="cAMP-binding domain-like"/>
    <property type="match status" value="1"/>
</dbReference>
<protein>
    <submittedName>
        <fullName evidence="2">Crp/Fnr family transcriptional regulator</fullName>
    </submittedName>
</protein>
<feature type="domain" description="Cyclic nucleotide-binding" evidence="1">
    <location>
        <begin position="13"/>
        <end position="114"/>
    </location>
</feature>
<organism evidence="2 3">
    <name type="scientific">Marinobacter salinus</name>
    <dbReference type="NCBI Taxonomy" id="1874317"/>
    <lineage>
        <taxon>Bacteria</taxon>
        <taxon>Pseudomonadati</taxon>
        <taxon>Pseudomonadota</taxon>
        <taxon>Gammaproteobacteria</taxon>
        <taxon>Pseudomonadales</taxon>
        <taxon>Marinobacteraceae</taxon>
        <taxon>Marinobacter</taxon>
    </lineage>
</organism>
<dbReference type="RefSeq" id="WP_070964761.1">
    <property type="nucleotide sequence ID" value="NZ_CP017715.1"/>
</dbReference>
<proteinExistence type="predicted"/>
<dbReference type="Pfam" id="PF00027">
    <property type="entry name" value="cNMP_binding"/>
    <property type="match status" value="1"/>
</dbReference>
<dbReference type="CDD" id="cd00038">
    <property type="entry name" value="CAP_ED"/>
    <property type="match status" value="1"/>
</dbReference>
<sequence>MKSIAQIVCEHPFFEGLDTEFCDLMCGCARNVRFNAGEYLFHQGDDADYLYLVRHGQVALELAVPGKAPVRFQTLHDGDVVGISWILPPYHWACDARAIGLTRAIAMDAHCLRNKCDQDPALGYAVLNRLLPILAGRLHATQMQILDVYGAPEGPAG</sequence>
<dbReference type="EMBL" id="CP017715">
    <property type="protein sequence ID" value="AOY86857.1"/>
    <property type="molecule type" value="Genomic_DNA"/>
</dbReference>
<dbReference type="Proteomes" id="UP000177445">
    <property type="component" value="Chromosome"/>
</dbReference>
<accession>A0A1D9GGT2</accession>
<dbReference type="PROSITE" id="PS50042">
    <property type="entry name" value="CNMP_BINDING_3"/>
    <property type="match status" value="1"/>
</dbReference>
<dbReference type="SMART" id="SM00100">
    <property type="entry name" value="cNMP"/>
    <property type="match status" value="1"/>
</dbReference>